<dbReference type="Gene3D" id="3.90.1510.10">
    <property type="entry name" value="Glycerate kinase, domain 2"/>
    <property type="match status" value="1"/>
</dbReference>
<keyword evidence="2 4" id="KW-0808">Transferase</keyword>
<evidence type="ECO:0000256" key="3">
    <source>
        <dbReference type="ARBA" id="ARBA00022777"/>
    </source>
</evidence>
<evidence type="ECO:0000256" key="2">
    <source>
        <dbReference type="ARBA" id="ARBA00022679"/>
    </source>
</evidence>
<sequence length="377" mass="40473">MKFVIAPDKFKGSLTGFEFCTAVEKGLLKVFPNAEIIHLPLADGGDGTLDIAQHHLKGSKTDCLVKDPFFREIQASYVFSEETETAYIEMAEASGLKRIAENEKNVMQATTYGTGELILNAIEKGAKHILLGIGGSATNDCGMGMAAALGYSFLDASGQKLKPIGANLSQVETIDISNVHEKLKNIKFSIACDVQNPLYGNEGAAFVYAEQKGASVEDILQLDKGLQHFASILQQQFGVDCQQINGAGAAGGIGAGSVVFLNGNLVSGIELIKNISNFDEVIQDADWLITGEGKLDEQTFYGKTIQGVINSAEQYNIPVAAFCGAISLSIEQQQKMGLTYCTSILKSISTLNEAIEASEKNLIFSAYNLAQLIYLKK</sequence>
<organism evidence="5 6">
    <name type="scientific">Mesonia phycicola</name>
    <dbReference type="NCBI Taxonomy" id="579105"/>
    <lineage>
        <taxon>Bacteria</taxon>
        <taxon>Pseudomonadati</taxon>
        <taxon>Bacteroidota</taxon>
        <taxon>Flavobacteriia</taxon>
        <taxon>Flavobacteriales</taxon>
        <taxon>Flavobacteriaceae</taxon>
        <taxon>Mesonia</taxon>
    </lineage>
</organism>
<proteinExistence type="inferred from homology"/>
<dbReference type="STRING" id="579105.SAMN04488096_106181"/>
<dbReference type="InterPro" id="IPR036129">
    <property type="entry name" value="Glycerate_kinase_sf"/>
</dbReference>
<keyword evidence="3 4" id="KW-0418">Kinase</keyword>
<dbReference type="AlphaFoldDB" id="A0A1M6FJU3"/>
<dbReference type="PANTHER" id="PTHR21599">
    <property type="entry name" value="GLYCERATE KINASE"/>
    <property type="match status" value="1"/>
</dbReference>
<dbReference type="InterPro" id="IPR004381">
    <property type="entry name" value="Glycerate_kinase"/>
</dbReference>
<dbReference type="EMBL" id="FQYY01000006">
    <property type="protein sequence ID" value="SHI97916.1"/>
    <property type="molecule type" value="Genomic_DNA"/>
</dbReference>
<dbReference type="InterPro" id="IPR018193">
    <property type="entry name" value="Glyc_kinase_flavodox-like_fold"/>
</dbReference>
<protein>
    <submittedName>
        <fullName evidence="5">Glycerate kinase</fullName>
    </submittedName>
</protein>
<dbReference type="RefSeq" id="WP_073151555.1">
    <property type="nucleotide sequence ID" value="NZ_FQYY01000006.1"/>
</dbReference>
<evidence type="ECO:0000256" key="1">
    <source>
        <dbReference type="ARBA" id="ARBA00006284"/>
    </source>
</evidence>
<dbReference type="OrthoDB" id="9774290at2"/>
<comment type="similarity">
    <text evidence="1 4">Belongs to the glycerate kinase type-1 family.</text>
</comment>
<dbReference type="NCBIfam" id="TIGR00045">
    <property type="entry name" value="glycerate kinase"/>
    <property type="match status" value="1"/>
</dbReference>
<reference evidence="5 6" key="1">
    <citation type="submission" date="2016-11" db="EMBL/GenBank/DDBJ databases">
        <authorList>
            <person name="Jaros S."/>
            <person name="Januszkiewicz K."/>
            <person name="Wedrychowicz H."/>
        </authorList>
    </citation>
    <scope>NUCLEOTIDE SEQUENCE [LARGE SCALE GENOMIC DNA]</scope>
    <source>
        <strain evidence="5 6">DSM 21425</strain>
    </source>
</reference>
<evidence type="ECO:0000256" key="4">
    <source>
        <dbReference type="PIRNR" id="PIRNR006078"/>
    </source>
</evidence>
<evidence type="ECO:0000313" key="6">
    <source>
        <dbReference type="Proteomes" id="UP000184225"/>
    </source>
</evidence>
<dbReference type="SUPFAM" id="SSF110738">
    <property type="entry name" value="Glycerate kinase I"/>
    <property type="match status" value="1"/>
</dbReference>
<dbReference type="Gene3D" id="3.40.50.10350">
    <property type="entry name" value="Glycerate kinase, domain 1"/>
    <property type="match status" value="1"/>
</dbReference>
<dbReference type="PANTHER" id="PTHR21599:SF0">
    <property type="entry name" value="GLYCERATE KINASE"/>
    <property type="match status" value="1"/>
</dbReference>
<keyword evidence="6" id="KW-1185">Reference proteome</keyword>
<gene>
    <name evidence="5" type="ORF">SAMN04488096_106181</name>
</gene>
<dbReference type="GO" id="GO:0031388">
    <property type="term" value="P:organic acid phosphorylation"/>
    <property type="evidence" value="ECO:0007669"/>
    <property type="project" value="UniProtKB-UniRule"/>
</dbReference>
<name>A0A1M6FJU3_9FLAO</name>
<accession>A0A1M6FJU3</accession>
<dbReference type="InterPro" id="IPR018197">
    <property type="entry name" value="Glycerate_kinase_RE-like"/>
</dbReference>
<evidence type="ECO:0000313" key="5">
    <source>
        <dbReference type="EMBL" id="SHI97916.1"/>
    </source>
</evidence>
<dbReference type="PIRSF" id="PIRSF006078">
    <property type="entry name" value="GlxK"/>
    <property type="match status" value="1"/>
</dbReference>
<dbReference type="Proteomes" id="UP000184225">
    <property type="component" value="Unassembled WGS sequence"/>
</dbReference>
<dbReference type="GO" id="GO:0008887">
    <property type="term" value="F:glycerate kinase activity"/>
    <property type="evidence" value="ECO:0007669"/>
    <property type="project" value="UniProtKB-UniRule"/>
</dbReference>
<dbReference type="Pfam" id="PF02595">
    <property type="entry name" value="Gly_kinase"/>
    <property type="match status" value="1"/>
</dbReference>